<evidence type="ECO:0000313" key="2">
    <source>
        <dbReference type="Proteomes" id="UP000277582"/>
    </source>
</evidence>
<keyword evidence="2" id="KW-1185">Reference proteome</keyword>
<dbReference type="AlphaFoldDB" id="A0A3R9PCK7"/>
<name>A0A3R9PCK7_9CREN</name>
<dbReference type="EMBL" id="RCOS01000144">
    <property type="protein sequence ID" value="RSN72653.1"/>
    <property type="molecule type" value="Genomic_DNA"/>
</dbReference>
<comment type="caution">
    <text evidence="1">The sequence shown here is derived from an EMBL/GenBank/DDBJ whole genome shotgun (WGS) entry which is preliminary data.</text>
</comment>
<dbReference type="RefSeq" id="WP_125672375.1">
    <property type="nucleotide sequence ID" value="NZ_RCOS01000144.1"/>
</dbReference>
<proteinExistence type="predicted"/>
<accession>A0A3R9PCK7</accession>
<protein>
    <submittedName>
        <fullName evidence="1">Uncharacterized protein</fullName>
    </submittedName>
</protein>
<reference evidence="1 2" key="1">
    <citation type="submission" date="2018-10" db="EMBL/GenBank/DDBJ databases">
        <title>Co-occurring genomic capacity for anaerobic methane metabolism and dissimilatory sulfite reduction discovered in the Korarchaeota.</title>
        <authorList>
            <person name="Mckay L.J."/>
            <person name="Dlakic M."/>
            <person name="Fields M.W."/>
            <person name="Delmont T.O."/>
            <person name="Eren A.M."/>
            <person name="Jay Z.J."/>
            <person name="Klingelsmith K.B."/>
            <person name="Rusch D.B."/>
            <person name="Inskeep W.P."/>
        </authorList>
    </citation>
    <scope>NUCLEOTIDE SEQUENCE [LARGE SCALE GENOMIC DNA]</scope>
    <source>
        <strain evidence="1 2">MDKW</strain>
    </source>
</reference>
<sequence length="110" mass="13067">MNISTHEKYKENVKPTFFGKNERLNLIEEESIRESIYIPNFLGTILAFILIFKAEKFIKTAEKKTKEIWLETGNKMPREMRINISRKIRGYLFHICSNREHRGGENYGDI</sequence>
<evidence type="ECO:0000313" key="1">
    <source>
        <dbReference type="EMBL" id="RSN72653.1"/>
    </source>
</evidence>
<dbReference type="Proteomes" id="UP000277582">
    <property type="component" value="Unassembled WGS sequence"/>
</dbReference>
<organism evidence="1 2">
    <name type="scientific">Candidatus Methanodesulfokora washburnensis</name>
    <dbReference type="NCBI Taxonomy" id="2478471"/>
    <lineage>
        <taxon>Archaea</taxon>
        <taxon>Thermoproteota</taxon>
        <taxon>Candidatus Korarchaeia</taxon>
        <taxon>Candidatus Korarchaeia incertae sedis</taxon>
        <taxon>Candidatus Methanodesulfokora</taxon>
    </lineage>
</organism>
<gene>
    <name evidence="1" type="ORF">D6D85_12925</name>
</gene>